<keyword evidence="2" id="KW-0472">Membrane</keyword>
<keyword evidence="2" id="KW-0812">Transmembrane</keyword>
<dbReference type="GeneID" id="85487842"/>
<sequence length="341" mass="36255">MTETGRGKANRRTKRGGDHTVLAGLVLLGVVASVVLILSDSVPLLRVGIVAALWAAIVGAFAMTKYRRDAAADRMKARDLQTVYELQLEREIAARREYELGVENRVRAEVGESSDEVRALRAELVALRRSLEMLFDGDLPDDRAALAEAHRMREIADRAHGYEAAPSGLYVPGNSRGRAPAYSPEPSYGHAGFAGPFDDPVTAETSIIGGEFDADGTFRPAPVRPAVAAETVPTPPEPAPLPDPEPTPVPEPEPTPVPEPEPVPEPTPEPQPEPAPEPNPIPDVAPPPRVARSVPTDEQAPAAEDPRPGSHSQGRSVAEILAAVGSADTASGGGRRRRRAD</sequence>
<protein>
    <recommendedName>
        <fullName evidence="3">DUF6779 domain-containing protein</fullName>
    </recommendedName>
</protein>
<organism evidence="4 5">
    <name type="scientific">Rhodococcoides kroppenstedtii</name>
    <dbReference type="NCBI Taxonomy" id="293050"/>
    <lineage>
        <taxon>Bacteria</taxon>
        <taxon>Bacillati</taxon>
        <taxon>Actinomycetota</taxon>
        <taxon>Actinomycetes</taxon>
        <taxon>Mycobacteriales</taxon>
        <taxon>Nocardiaceae</taxon>
        <taxon>Rhodococcoides</taxon>
    </lineage>
</organism>
<evidence type="ECO:0000256" key="1">
    <source>
        <dbReference type="SAM" id="MobiDB-lite"/>
    </source>
</evidence>
<feature type="region of interest" description="Disordered" evidence="1">
    <location>
        <begin position="228"/>
        <end position="341"/>
    </location>
</feature>
<proteinExistence type="predicted"/>
<feature type="domain" description="DUF6779" evidence="3">
    <location>
        <begin position="45"/>
        <end position="151"/>
    </location>
</feature>
<dbReference type="EMBL" id="FOJN01000009">
    <property type="protein sequence ID" value="SFA54989.1"/>
    <property type="molecule type" value="Genomic_DNA"/>
</dbReference>
<feature type="transmembrane region" description="Helical" evidence="2">
    <location>
        <begin position="44"/>
        <end position="66"/>
    </location>
</feature>
<dbReference type="Proteomes" id="UP000182054">
    <property type="component" value="Unassembled WGS sequence"/>
</dbReference>
<accession>A0A1I0TT77</accession>
<evidence type="ECO:0000259" key="3">
    <source>
        <dbReference type="Pfam" id="PF20570"/>
    </source>
</evidence>
<dbReference type="AlphaFoldDB" id="A0A1I0TT77"/>
<feature type="compositionally biased region" description="Pro residues" evidence="1">
    <location>
        <begin position="233"/>
        <end position="289"/>
    </location>
</feature>
<evidence type="ECO:0000256" key="2">
    <source>
        <dbReference type="SAM" id="Phobius"/>
    </source>
</evidence>
<gene>
    <name evidence="4" type="ORF">SAMN05444374_109131</name>
</gene>
<reference evidence="4 5" key="1">
    <citation type="submission" date="2016-10" db="EMBL/GenBank/DDBJ databases">
        <authorList>
            <person name="de Groot N.N."/>
        </authorList>
    </citation>
    <scope>NUCLEOTIDE SEQUENCE [LARGE SCALE GENOMIC DNA]</scope>
    <source>
        <strain evidence="4 5">DSM 44908</strain>
    </source>
</reference>
<dbReference type="RefSeq" id="WP_074922205.1">
    <property type="nucleotide sequence ID" value="NZ_FOJN01000009.1"/>
</dbReference>
<feature type="transmembrane region" description="Helical" evidence="2">
    <location>
        <begin position="21"/>
        <end position="38"/>
    </location>
</feature>
<dbReference type="InterPro" id="IPR046706">
    <property type="entry name" value="DUF6779"/>
</dbReference>
<keyword evidence="2" id="KW-1133">Transmembrane helix</keyword>
<dbReference type="Pfam" id="PF20570">
    <property type="entry name" value="DUF6779"/>
    <property type="match status" value="1"/>
</dbReference>
<evidence type="ECO:0000313" key="4">
    <source>
        <dbReference type="EMBL" id="SFA54989.1"/>
    </source>
</evidence>
<name>A0A1I0TT77_9NOCA</name>
<evidence type="ECO:0000313" key="5">
    <source>
        <dbReference type="Proteomes" id="UP000182054"/>
    </source>
</evidence>